<protein>
    <recommendedName>
        <fullName evidence="1">HTH arsR-type domain-containing protein</fullName>
    </recommendedName>
</protein>
<dbReference type="AlphaFoldDB" id="X0Y8J0"/>
<dbReference type="InterPro" id="IPR036390">
    <property type="entry name" value="WH_DNA-bd_sf"/>
</dbReference>
<dbReference type="InterPro" id="IPR036388">
    <property type="entry name" value="WH-like_DNA-bd_sf"/>
</dbReference>
<comment type="caution">
    <text evidence="2">The sequence shown here is derived from an EMBL/GenBank/DDBJ whole genome shotgun (WGS) entry which is preliminary data.</text>
</comment>
<feature type="domain" description="HTH arsR-type" evidence="1">
    <location>
        <begin position="5"/>
        <end position="44"/>
    </location>
</feature>
<dbReference type="GO" id="GO:0003700">
    <property type="term" value="F:DNA-binding transcription factor activity"/>
    <property type="evidence" value="ECO:0007669"/>
    <property type="project" value="InterPro"/>
</dbReference>
<evidence type="ECO:0000259" key="1">
    <source>
        <dbReference type="Pfam" id="PF01022"/>
    </source>
</evidence>
<proteinExistence type="predicted"/>
<gene>
    <name evidence="2" type="ORF">S01H1_75901</name>
</gene>
<sequence>MAAQSTRSQSLTLLKRSAGSTVDDLASALEQARMTVRHHLATLHLSRR</sequence>
<dbReference type="SUPFAM" id="SSF46785">
    <property type="entry name" value="Winged helix' DNA-binding domain"/>
    <property type="match status" value="1"/>
</dbReference>
<name>X0Y8J0_9ZZZZ</name>
<dbReference type="InterPro" id="IPR001845">
    <property type="entry name" value="HTH_ArsR_DNA-bd_dom"/>
</dbReference>
<evidence type="ECO:0000313" key="2">
    <source>
        <dbReference type="EMBL" id="GAG52174.1"/>
    </source>
</evidence>
<dbReference type="EMBL" id="BARS01050892">
    <property type="protein sequence ID" value="GAG52174.1"/>
    <property type="molecule type" value="Genomic_DNA"/>
</dbReference>
<dbReference type="Gene3D" id="1.10.10.10">
    <property type="entry name" value="Winged helix-like DNA-binding domain superfamily/Winged helix DNA-binding domain"/>
    <property type="match status" value="1"/>
</dbReference>
<organism evidence="2">
    <name type="scientific">marine sediment metagenome</name>
    <dbReference type="NCBI Taxonomy" id="412755"/>
    <lineage>
        <taxon>unclassified sequences</taxon>
        <taxon>metagenomes</taxon>
        <taxon>ecological metagenomes</taxon>
    </lineage>
</organism>
<accession>X0Y8J0</accession>
<reference evidence="2" key="1">
    <citation type="journal article" date="2014" name="Front. Microbiol.">
        <title>High frequency of phylogenetically diverse reductive dehalogenase-homologous genes in deep subseafloor sedimentary metagenomes.</title>
        <authorList>
            <person name="Kawai M."/>
            <person name="Futagami T."/>
            <person name="Toyoda A."/>
            <person name="Takaki Y."/>
            <person name="Nishi S."/>
            <person name="Hori S."/>
            <person name="Arai W."/>
            <person name="Tsubouchi T."/>
            <person name="Morono Y."/>
            <person name="Uchiyama I."/>
            <person name="Ito T."/>
            <person name="Fujiyama A."/>
            <person name="Inagaki F."/>
            <person name="Takami H."/>
        </authorList>
    </citation>
    <scope>NUCLEOTIDE SEQUENCE</scope>
    <source>
        <strain evidence="2">Expedition CK06-06</strain>
    </source>
</reference>
<dbReference type="Pfam" id="PF01022">
    <property type="entry name" value="HTH_5"/>
    <property type="match status" value="1"/>
</dbReference>